<gene>
    <name evidence="2" type="ORF">AVEN_274724_1</name>
</gene>
<name>A0A4Y2VFF1_ARAVE</name>
<accession>A0A4Y2VFF1</accession>
<dbReference type="Proteomes" id="UP000499080">
    <property type="component" value="Unassembled WGS sequence"/>
</dbReference>
<evidence type="ECO:0000313" key="3">
    <source>
        <dbReference type="Proteomes" id="UP000499080"/>
    </source>
</evidence>
<comment type="caution">
    <text evidence="2">The sequence shown here is derived from an EMBL/GenBank/DDBJ whole genome shotgun (WGS) entry which is preliminary data.</text>
</comment>
<keyword evidence="3" id="KW-1185">Reference proteome</keyword>
<feature type="region of interest" description="Disordered" evidence="1">
    <location>
        <begin position="43"/>
        <end position="62"/>
    </location>
</feature>
<dbReference type="EMBL" id="BGPR01045536">
    <property type="protein sequence ID" value="GBO22457.1"/>
    <property type="molecule type" value="Genomic_DNA"/>
</dbReference>
<feature type="non-terminal residue" evidence="2">
    <location>
        <position position="1"/>
    </location>
</feature>
<evidence type="ECO:0000313" key="2">
    <source>
        <dbReference type="EMBL" id="GBO22457.1"/>
    </source>
</evidence>
<reference evidence="2 3" key="1">
    <citation type="journal article" date="2019" name="Sci. Rep.">
        <title>Orb-weaving spider Araneus ventricosus genome elucidates the spidroin gene catalogue.</title>
        <authorList>
            <person name="Kono N."/>
            <person name="Nakamura H."/>
            <person name="Ohtoshi R."/>
            <person name="Moran D.A.P."/>
            <person name="Shinohara A."/>
            <person name="Yoshida Y."/>
            <person name="Fujiwara M."/>
            <person name="Mori M."/>
            <person name="Tomita M."/>
            <person name="Arakawa K."/>
        </authorList>
    </citation>
    <scope>NUCLEOTIDE SEQUENCE [LARGE SCALE GENOMIC DNA]</scope>
</reference>
<dbReference type="AlphaFoldDB" id="A0A4Y2VFF1"/>
<organism evidence="2 3">
    <name type="scientific">Araneus ventricosus</name>
    <name type="common">Orbweaver spider</name>
    <name type="synonym">Epeira ventricosa</name>
    <dbReference type="NCBI Taxonomy" id="182803"/>
    <lineage>
        <taxon>Eukaryota</taxon>
        <taxon>Metazoa</taxon>
        <taxon>Ecdysozoa</taxon>
        <taxon>Arthropoda</taxon>
        <taxon>Chelicerata</taxon>
        <taxon>Arachnida</taxon>
        <taxon>Araneae</taxon>
        <taxon>Araneomorphae</taxon>
        <taxon>Entelegynae</taxon>
        <taxon>Araneoidea</taxon>
        <taxon>Araneidae</taxon>
        <taxon>Araneus</taxon>
    </lineage>
</organism>
<proteinExistence type="predicted"/>
<sequence length="90" mass="10009">WVTESVSCTFKPDQTELTDSLSVETIGVSRRNVDTRIEECVTSSPPSRAFRGPRWPSGKVSALGPEGSRFETRFRRRSAVYGACCTLNHT</sequence>
<evidence type="ECO:0000256" key="1">
    <source>
        <dbReference type="SAM" id="MobiDB-lite"/>
    </source>
</evidence>
<protein>
    <submittedName>
        <fullName evidence="2">Uncharacterized protein</fullName>
    </submittedName>
</protein>